<dbReference type="eggNOG" id="ENOG502ZHXG">
    <property type="taxonomic scope" value="Bacteria"/>
</dbReference>
<name>U5W4H5_9ACTN</name>
<reference evidence="3 4" key="1">
    <citation type="journal article" date="2014" name="J. Biotechnol.">
        <title>Complete genome sequence of the actinobacterium Actinoplanes friuliensis HAG 010964, producer of the lipopeptide antibiotic friulimycin.</title>
        <authorList>
            <person name="Ruckert C."/>
            <person name="Szczepanowski R."/>
            <person name="Albersmeier A."/>
            <person name="Goesmann A."/>
            <person name="Fischer N."/>
            <person name="Steinkamper A."/>
            <person name="Puhler A."/>
            <person name="Biener R."/>
            <person name="Schwartz D."/>
            <person name="Kalinowski J."/>
        </authorList>
    </citation>
    <scope>NUCLEOTIDE SEQUENCE [LARGE SCALE GENOMIC DNA]</scope>
    <source>
        <strain evidence="3 4">DSM 7358</strain>
    </source>
</reference>
<keyword evidence="2" id="KW-1133">Transmembrane helix</keyword>
<evidence type="ECO:0000313" key="4">
    <source>
        <dbReference type="Proteomes" id="UP000017746"/>
    </source>
</evidence>
<dbReference type="AlphaFoldDB" id="U5W4H5"/>
<accession>U5W4H5</accession>
<sequence length="262" mass="28438">MPPPNGGYPAPPPAWNMQPPKKSPYRWVWRFGLPLLILASCFGLAVTFGPGPKDDDDAGNSSARPAAGKGGQPPVTGGGDGASKVKGTVPKGSKASSYAVRKVEDLNRVCDGRFYPKSPKYTGVAPHSIVMGVKNQKESDTRLAETRIELPYQAASEIKEAWNPPDPAKVQLMACVDQVSVGAKVKTCQVDDPKPEKVPMKVSTYQVTLYEVATRRRLAQVRMTGEKEDCGPLFIFVGSDGATYTELETRQLVEGLRRYVEQ</sequence>
<keyword evidence="4" id="KW-1185">Reference proteome</keyword>
<dbReference type="EMBL" id="CP006272">
    <property type="protein sequence ID" value="AGZ43917.1"/>
    <property type="molecule type" value="Genomic_DNA"/>
</dbReference>
<protein>
    <submittedName>
        <fullName evidence="3">Uncharacterized protein</fullName>
    </submittedName>
</protein>
<feature type="transmembrane region" description="Helical" evidence="2">
    <location>
        <begin position="27"/>
        <end position="48"/>
    </location>
</feature>
<dbReference type="KEGG" id="afs:AFR_28280"/>
<keyword evidence="2" id="KW-0472">Membrane</keyword>
<gene>
    <name evidence="3" type="ORF">AFR_28280</name>
</gene>
<feature type="region of interest" description="Disordered" evidence="1">
    <location>
        <begin position="52"/>
        <end position="97"/>
    </location>
</feature>
<proteinExistence type="predicted"/>
<evidence type="ECO:0000256" key="2">
    <source>
        <dbReference type="SAM" id="Phobius"/>
    </source>
</evidence>
<keyword evidence="2" id="KW-0812">Transmembrane</keyword>
<feature type="compositionally biased region" description="Gly residues" evidence="1">
    <location>
        <begin position="68"/>
        <end position="81"/>
    </location>
</feature>
<organism evidence="3 4">
    <name type="scientific">Actinoplanes friuliensis DSM 7358</name>
    <dbReference type="NCBI Taxonomy" id="1246995"/>
    <lineage>
        <taxon>Bacteria</taxon>
        <taxon>Bacillati</taxon>
        <taxon>Actinomycetota</taxon>
        <taxon>Actinomycetes</taxon>
        <taxon>Micromonosporales</taxon>
        <taxon>Micromonosporaceae</taxon>
        <taxon>Actinoplanes</taxon>
    </lineage>
</organism>
<dbReference type="Proteomes" id="UP000017746">
    <property type="component" value="Chromosome"/>
</dbReference>
<evidence type="ECO:0000313" key="3">
    <source>
        <dbReference type="EMBL" id="AGZ43917.1"/>
    </source>
</evidence>
<evidence type="ECO:0000256" key="1">
    <source>
        <dbReference type="SAM" id="MobiDB-lite"/>
    </source>
</evidence>
<dbReference type="HOGENOM" id="CLU_074084_0_0_11"/>
<dbReference type="PATRIC" id="fig|1246995.3.peg.5732"/>